<reference evidence="1 2" key="1">
    <citation type="submission" date="2015-01" db="EMBL/GenBank/DDBJ databases">
        <title>Evolution of Trichinella species and genotypes.</title>
        <authorList>
            <person name="Korhonen P.K."/>
            <person name="Edoardo P."/>
            <person name="Giuseppe L.R."/>
            <person name="Gasser R.B."/>
        </authorList>
    </citation>
    <scope>NUCLEOTIDE SEQUENCE [LARGE SCALE GENOMIC DNA]</scope>
    <source>
        <strain evidence="1">ISS37</strain>
    </source>
</reference>
<sequence length="167" mass="18977">MTRRMGPEDLSPGPRQFVRRRCLLVRGRWVRHLSWGQSRRRWPKPPQLKQPSLLPTGRTAVRACLSSFRESLPTSRIRASMDWATSDFSGFGLLVCDCRLWWKSSSARIILLTSFRASARVGGSCSRIAIYACFEVIPRAKRATRSRSDTPALRPTSATSWAYCSMV</sequence>
<name>A0A0V0SHC7_9BILA</name>
<dbReference type="AlphaFoldDB" id="A0A0V0SHC7"/>
<gene>
    <name evidence="1" type="ORF">T07_6990</name>
</gene>
<dbReference type="OrthoDB" id="10339545at2759"/>
<protein>
    <submittedName>
        <fullName evidence="1">Uncharacterized protein</fullName>
    </submittedName>
</protein>
<accession>A0A0V0SHC7</accession>
<organism evidence="1 2">
    <name type="scientific">Trichinella nelsoni</name>
    <dbReference type="NCBI Taxonomy" id="6336"/>
    <lineage>
        <taxon>Eukaryota</taxon>
        <taxon>Metazoa</taxon>
        <taxon>Ecdysozoa</taxon>
        <taxon>Nematoda</taxon>
        <taxon>Enoplea</taxon>
        <taxon>Dorylaimia</taxon>
        <taxon>Trichinellida</taxon>
        <taxon>Trichinellidae</taxon>
        <taxon>Trichinella</taxon>
    </lineage>
</organism>
<evidence type="ECO:0000313" key="1">
    <source>
        <dbReference type="EMBL" id="KRX26125.1"/>
    </source>
</evidence>
<keyword evidence="2" id="KW-1185">Reference proteome</keyword>
<dbReference type="EMBL" id="JYDL01000009">
    <property type="protein sequence ID" value="KRX26125.1"/>
    <property type="molecule type" value="Genomic_DNA"/>
</dbReference>
<dbReference type="Proteomes" id="UP000054630">
    <property type="component" value="Unassembled WGS sequence"/>
</dbReference>
<proteinExistence type="predicted"/>
<evidence type="ECO:0000313" key="2">
    <source>
        <dbReference type="Proteomes" id="UP000054630"/>
    </source>
</evidence>
<comment type="caution">
    <text evidence="1">The sequence shown here is derived from an EMBL/GenBank/DDBJ whole genome shotgun (WGS) entry which is preliminary data.</text>
</comment>